<evidence type="ECO:0000259" key="3">
    <source>
        <dbReference type="Pfam" id="PF23559"/>
    </source>
</evidence>
<evidence type="ECO:0000256" key="1">
    <source>
        <dbReference type="ARBA" id="ARBA00022737"/>
    </source>
</evidence>
<keyword evidence="1" id="KW-0677">Repeat</keyword>
<evidence type="ECO:0000313" key="4">
    <source>
        <dbReference type="EMBL" id="KAK1267882.1"/>
    </source>
</evidence>
<dbReference type="InterPro" id="IPR036388">
    <property type="entry name" value="WH-like_DNA-bd_sf"/>
</dbReference>
<feature type="domain" description="Disease resistance protein winged helix" evidence="3">
    <location>
        <begin position="78"/>
        <end position="151"/>
    </location>
</feature>
<sequence>MKEVGMKIVEICKGLPLAIKVVGGVLNKRESTKTTAWEIILSSAMWFNLSSQKVMPARQLSYMDLPPYLKPCFLYCSLFPEDYEISRFTVTQMWMAEGFLKAERELSMDLADAYLEELVQRSLLQVVNVSVGGSLTSDIKCKMHDLVREMAIAMICEVSIYFIVSETILNVQF</sequence>
<reference evidence="4" key="1">
    <citation type="journal article" date="2023" name="Nat. Commun.">
        <title>Diploid and tetraploid genomes of Acorus and the evolution of monocots.</title>
        <authorList>
            <person name="Ma L."/>
            <person name="Liu K.W."/>
            <person name="Li Z."/>
            <person name="Hsiao Y.Y."/>
            <person name="Qi Y."/>
            <person name="Fu T."/>
            <person name="Tang G.D."/>
            <person name="Zhang D."/>
            <person name="Sun W.H."/>
            <person name="Liu D.K."/>
            <person name="Li Y."/>
            <person name="Chen G.Z."/>
            <person name="Liu X.D."/>
            <person name="Liao X.Y."/>
            <person name="Jiang Y.T."/>
            <person name="Yu X."/>
            <person name="Hao Y."/>
            <person name="Huang J."/>
            <person name="Zhao X.W."/>
            <person name="Ke S."/>
            <person name="Chen Y.Y."/>
            <person name="Wu W.L."/>
            <person name="Hsu J.L."/>
            <person name="Lin Y.F."/>
            <person name="Huang M.D."/>
            <person name="Li C.Y."/>
            <person name="Huang L."/>
            <person name="Wang Z.W."/>
            <person name="Zhao X."/>
            <person name="Zhong W.Y."/>
            <person name="Peng D.H."/>
            <person name="Ahmad S."/>
            <person name="Lan S."/>
            <person name="Zhang J.S."/>
            <person name="Tsai W.C."/>
            <person name="Van de Peer Y."/>
            <person name="Liu Z.J."/>
        </authorList>
    </citation>
    <scope>NUCLEOTIDE SEQUENCE</scope>
    <source>
        <strain evidence="4">SCP</strain>
    </source>
</reference>
<dbReference type="PANTHER" id="PTHR23155">
    <property type="entry name" value="DISEASE RESISTANCE PROTEIN RP"/>
    <property type="match status" value="1"/>
</dbReference>
<dbReference type="Gene3D" id="1.10.8.430">
    <property type="entry name" value="Helical domain of apoptotic protease-activating factors"/>
    <property type="match status" value="1"/>
</dbReference>
<dbReference type="AlphaFoldDB" id="A0AAV9AUS0"/>
<accession>A0AAV9AUS0</accession>
<dbReference type="GO" id="GO:0043531">
    <property type="term" value="F:ADP binding"/>
    <property type="evidence" value="ECO:0007669"/>
    <property type="project" value="InterPro"/>
</dbReference>
<protein>
    <submittedName>
        <fullName evidence="4">Disease resistance RPP13-like protein 1</fullName>
    </submittedName>
</protein>
<proteinExistence type="predicted"/>
<dbReference type="Pfam" id="PF23559">
    <property type="entry name" value="WHD_DRP"/>
    <property type="match status" value="1"/>
</dbReference>
<dbReference type="GO" id="GO:0042742">
    <property type="term" value="P:defense response to bacterium"/>
    <property type="evidence" value="ECO:0007669"/>
    <property type="project" value="UniProtKB-ARBA"/>
</dbReference>
<dbReference type="PANTHER" id="PTHR23155:SF872">
    <property type="entry name" value="OS02G0456800 PROTEIN"/>
    <property type="match status" value="1"/>
</dbReference>
<evidence type="ECO:0000256" key="2">
    <source>
        <dbReference type="ARBA" id="ARBA00022821"/>
    </source>
</evidence>
<organism evidence="4 5">
    <name type="scientific">Acorus gramineus</name>
    <name type="common">Dwarf sweet flag</name>
    <dbReference type="NCBI Taxonomy" id="55184"/>
    <lineage>
        <taxon>Eukaryota</taxon>
        <taxon>Viridiplantae</taxon>
        <taxon>Streptophyta</taxon>
        <taxon>Embryophyta</taxon>
        <taxon>Tracheophyta</taxon>
        <taxon>Spermatophyta</taxon>
        <taxon>Magnoliopsida</taxon>
        <taxon>Liliopsida</taxon>
        <taxon>Acoraceae</taxon>
        <taxon>Acorus</taxon>
    </lineage>
</organism>
<keyword evidence="5" id="KW-1185">Reference proteome</keyword>
<comment type="caution">
    <text evidence="4">The sequence shown here is derived from an EMBL/GenBank/DDBJ whole genome shotgun (WGS) entry which is preliminary data.</text>
</comment>
<name>A0AAV9AUS0_ACOGR</name>
<evidence type="ECO:0000313" key="5">
    <source>
        <dbReference type="Proteomes" id="UP001179952"/>
    </source>
</evidence>
<dbReference type="InterPro" id="IPR044974">
    <property type="entry name" value="Disease_R_plants"/>
</dbReference>
<dbReference type="InterPro" id="IPR042197">
    <property type="entry name" value="Apaf_helical"/>
</dbReference>
<reference evidence="4" key="2">
    <citation type="submission" date="2023-06" db="EMBL/GenBank/DDBJ databases">
        <authorList>
            <person name="Ma L."/>
            <person name="Liu K.-W."/>
            <person name="Li Z."/>
            <person name="Hsiao Y.-Y."/>
            <person name="Qi Y."/>
            <person name="Fu T."/>
            <person name="Tang G."/>
            <person name="Zhang D."/>
            <person name="Sun W.-H."/>
            <person name="Liu D.-K."/>
            <person name="Li Y."/>
            <person name="Chen G.-Z."/>
            <person name="Liu X.-D."/>
            <person name="Liao X.-Y."/>
            <person name="Jiang Y.-T."/>
            <person name="Yu X."/>
            <person name="Hao Y."/>
            <person name="Huang J."/>
            <person name="Zhao X.-W."/>
            <person name="Ke S."/>
            <person name="Chen Y.-Y."/>
            <person name="Wu W.-L."/>
            <person name="Hsu J.-L."/>
            <person name="Lin Y.-F."/>
            <person name="Huang M.-D."/>
            <person name="Li C.-Y."/>
            <person name="Huang L."/>
            <person name="Wang Z.-W."/>
            <person name="Zhao X."/>
            <person name="Zhong W.-Y."/>
            <person name="Peng D.-H."/>
            <person name="Ahmad S."/>
            <person name="Lan S."/>
            <person name="Zhang J.-S."/>
            <person name="Tsai W.-C."/>
            <person name="Van De Peer Y."/>
            <person name="Liu Z.-J."/>
        </authorList>
    </citation>
    <scope>NUCLEOTIDE SEQUENCE</scope>
    <source>
        <strain evidence="4">SCP</strain>
        <tissue evidence="4">Leaves</tissue>
    </source>
</reference>
<dbReference type="Proteomes" id="UP001179952">
    <property type="component" value="Unassembled WGS sequence"/>
</dbReference>
<gene>
    <name evidence="4" type="ORF">QJS04_geneDACA006923</name>
</gene>
<dbReference type="SUPFAM" id="SSF52540">
    <property type="entry name" value="P-loop containing nucleoside triphosphate hydrolases"/>
    <property type="match status" value="1"/>
</dbReference>
<dbReference type="FunFam" id="1.10.10.10:FF:000322">
    <property type="entry name" value="Probable disease resistance protein At1g63360"/>
    <property type="match status" value="1"/>
</dbReference>
<dbReference type="EMBL" id="JAUJYN010000006">
    <property type="protein sequence ID" value="KAK1267882.1"/>
    <property type="molecule type" value="Genomic_DNA"/>
</dbReference>
<dbReference type="GO" id="GO:0009626">
    <property type="term" value="P:plant-type hypersensitive response"/>
    <property type="evidence" value="ECO:0007669"/>
    <property type="project" value="UniProtKB-ARBA"/>
</dbReference>
<dbReference type="InterPro" id="IPR058922">
    <property type="entry name" value="WHD_DRP"/>
</dbReference>
<keyword evidence="2" id="KW-0611">Plant defense</keyword>
<dbReference type="GO" id="GO:0002758">
    <property type="term" value="P:innate immune response-activating signaling pathway"/>
    <property type="evidence" value="ECO:0007669"/>
    <property type="project" value="UniProtKB-ARBA"/>
</dbReference>
<dbReference type="InterPro" id="IPR027417">
    <property type="entry name" value="P-loop_NTPase"/>
</dbReference>
<dbReference type="Gene3D" id="1.10.10.10">
    <property type="entry name" value="Winged helix-like DNA-binding domain superfamily/Winged helix DNA-binding domain"/>
    <property type="match status" value="1"/>
</dbReference>